<comment type="cofactor">
    <cofactor evidence="1">
        <name>FAD</name>
        <dbReference type="ChEBI" id="CHEBI:57692"/>
    </cofactor>
</comment>
<dbReference type="EC" id="1.1.99.2" evidence="7"/>
<evidence type="ECO:0000256" key="7">
    <source>
        <dbReference type="ARBA" id="ARBA00038878"/>
    </source>
</evidence>
<name>A0AA38WS71_9ASTR</name>
<dbReference type="AlphaFoldDB" id="A0AA38WS71"/>
<protein>
    <recommendedName>
        <fullName evidence="8">L-2-hydroxyglutarate dehydrogenase, mitochondrial</fullName>
        <ecNumber evidence="7">1.1.99.2</ecNumber>
    </recommendedName>
</protein>
<dbReference type="PANTHER" id="PTHR43104:SF4">
    <property type="entry name" value="L-2-HYDROXYGLUTARATE DEHYDROGENASE, MITOCHONDRIAL"/>
    <property type="match status" value="1"/>
</dbReference>
<comment type="catalytic activity">
    <reaction evidence="5">
        <text>(S)-2-hydroxyglutarate + A = 2-oxoglutarate + AH2</text>
        <dbReference type="Rhea" id="RHEA:21252"/>
        <dbReference type="ChEBI" id="CHEBI:13193"/>
        <dbReference type="ChEBI" id="CHEBI:16782"/>
        <dbReference type="ChEBI" id="CHEBI:16810"/>
        <dbReference type="ChEBI" id="CHEBI:17499"/>
        <dbReference type="EC" id="1.1.99.2"/>
    </reaction>
</comment>
<organism evidence="10 11">
    <name type="scientific">Centaurea solstitialis</name>
    <name type="common">yellow star-thistle</name>
    <dbReference type="NCBI Taxonomy" id="347529"/>
    <lineage>
        <taxon>Eukaryota</taxon>
        <taxon>Viridiplantae</taxon>
        <taxon>Streptophyta</taxon>
        <taxon>Embryophyta</taxon>
        <taxon>Tracheophyta</taxon>
        <taxon>Spermatophyta</taxon>
        <taxon>Magnoliopsida</taxon>
        <taxon>eudicotyledons</taxon>
        <taxon>Gunneridae</taxon>
        <taxon>Pentapetalae</taxon>
        <taxon>asterids</taxon>
        <taxon>campanulids</taxon>
        <taxon>Asterales</taxon>
        <taxon>Asteraceae</taxon>
        <taxon>Carduoideae</taxon>
        <taxon>Cardueae</taxon>
        <taxon>Centaureinae</taxon>
        <taxon>Centaurea</taxon>
    </lineage>
</organism>
<dbReference type="InterPro" id="IPR006076">
    <property type="entry name" value="FAD-dep_OxRdtase"/>
</dbReference>
<proteinExistence type="inferred from homology"/>
<sequence length="507" mass="55394">MMKLKLKLNLVRDSIRNSAKTPSILVRKSLISSAAPAGGGGVPKEVADCVVIGAGVVGISVARELSLNFARNVFVIESASDFGTGTSSRNSEVIHAGIYYPTNSLKARFCVRGRRLLYEYCKKHGIPHKQVGKLIVASRHEEVPKLNHLMNLGNENGVEGLRMMEGSEAMAMEPELKCARALWSPTSGIIDSHSLMLSQMGEAESHGTTFCYNNTVVGAHLEGKQIHLHISETESPKNWDHKSQRHPDVVLVPKLVVNAAGLSSAALARCFSGINRGVIPQSYYSRGCYFSLSNTTASPFRHLIYPIPEDGTLGVHVTLDLDGQVKFGPDSEWLTDIDDISSIQNKFDYTVHADRAKEFYSKIRKYYPSLKDGSLQPAYAGIRPRVSGPGEGFADFIVQAMSLGYKLEEVDLVKVKRLLDSMPRSFLQIMASIEQCFDLDKMLFDEVVGRLKAYEGDLKGTEDVQGGLLLGEESHGIPGLVNLFGIESPGLTSSMAIAEYVAAKLSK</sequence>
<comment type="caution">
    <text evidence="10">The sequence shown here is derived from an EMBL/GenBank/DDBJ whole genome shotgun (WGS) entry which is preliminary data.</text>
</comment>
<evidence type="ECO:0000256" key="2">
    <source>
        <dbReference type="ARBA" id="ARBA00022630"/>
    </source>
</evidence>
<evidence type="ECO:0000313" key="11">
    <source>
        <dbReference type="Proteomes" id="UP001172457"/>
    </source>
</evidence>
<evidence type="ECO:0000256" key="3">
    <source>
        <dbReference type="ARBA" id="ARBA00022827"/>
    </source>
</evidence>
<keyword evidence="3" id="KW-0274">FAD</keyword>
<evidence type="ECO:0000259" key="9">
    <source>
        <dbReference type="Pfam" id="PF01266"/>
    </source>
</evidence>
<dbReference type="Gene3D" id="3.50.50.60">
    <property type="entry name" value="FAD/NAD(P)-binding domain"/>
    <property type="match status" value="2"/>
</dbReference>
<feature type="domain" description="FAD dependent oxidoreductase" evidence="9">
    <location>
        <begin position="48"/>
        <end position="389"/>
    </location>
</feature>
<dbReference type="EMBL" id="JARYMX010000001">
    <property type="protein sequence ID" value="KAJ9564650.1"/>
    <property type="molecule type" value="Genomic_DNA"/>
</dbReference>
<keyword evidence="4" id="KW-0560">Oxidoreductase</keyword>
<evidence type="ECO:0000256" key="1">
    <source>
        <dbReference type="ARBA" id="ARBA00001974"/>
    </source>
</evidence>
<dbReference type="PANTHER" id="PTHR43104">
    <property type="entry name" value="L-2-HYDROXYGLUTARATE DEHYDROGENASE, MITOCHONDRIAL"/>
    <property type="match status" value="1"/>
</dbReference>
<dbReference type="Gene3D" id="3.30.9.10">
    <property type="entry name" value="D-Amino Acid Oxidase, subunit A, domain 2"/>
    <property type="match status" value="1"/>
</dbReference>
<evidence type="ECO:0000256" key="6">
    <source>
        <dbReference type="ARBA" id="ARBA00037941"/>
    </source>
</evidence>
<dbReference type="GO" id="GO:0047545">
    <property type="term" value="F:(S)-2-hydroxyglutarate dehydrogenase activity"/>
    <property type="evidence" value="ECO:0007669"/>
    <property type="project" value="UniProtKB-EC"/>
</dbReference>
<comment type="similarity">
    <text evidence="6">Belongs to the L2HGDH family.</text>
</comment>
<dbReference type="SUPFAM" id="SSF51905">
    <property type="entry name" value="FAD/NAD(P)-binding domain"/>
    <property type="match status" value="1"/>
</dbReference>
<evidence type="ECO:0000256" key="5">
    <source>
        <dbReference type="ARBA" id="ARBA00036066"/>
    </source>
</evidence>
<evidence type="ECO:0000256" key="8">
    <source>
        <dbReference type="ARBA" id="ARBA00041137"/>
    </source>
</evidence>
<dbReference type="InterPro" id="IPR036188">
    <property type="entry name" value="FAD/NAD-bd_sf"/>
</dbReference>
<dbReference type="Pfam" id="PF01266">
    <property type="entry name" value="DAO"/>
    <property type="match status" value="1"/>
</dbReference>
<gene>
    <name evidence="10" type="ORF">OSB04_000616</name>
</gene>
<dbReference type="Proteomes" id="UP001172457">
    <property type="component" value="Chromosome 1"/>
</dbReference>
<keyword evidence="2" id="KW-0285">Flavoprotein</keyword>
<keyword evidence="11" id="KW-1185">Reference proteome</keyword>
<reference evidence="10" key="1">
    <citation type="submission" date="2023-03" db="EMBL/GenBank/DDBJ databases">
        <title>Chromosome-scale reference genome and RAD-based genetic map of yellow starthistle (Centaurea solstitialis) reveal putative structural variation and QTLs associated with invader traits.</title>
        <authorList>
            <person name="Reatini B."/>
            <person name="Cang F.A."/>
            <person name="Jiang Q."/>
            <person name="Mckibben M.T.W."/>
            <person name="Barker M.S."/>
            <person name="Rieseberg L.H."/>
            <person name="Dlugosch K.M."/>
        </authorList>
    </citation>
    <scope>NUCLEOTIDE SEQUENCE</scope>
    <source>
        <strain evidence="10">CAN-66</strain>
        <tissue evidence="10">Leaf</tissue>
    </source>
</reference>
<evidence type="ECO:0000313" key="10">
    <source>
        <dbReference type="EMBL" id="KAJ9564650.1"/>
    </source>
</evidence>
<evidence type="ECO:0000256" key="4">
    <source>
        <dbReference type="ARBA" id="ARBA00023002"/>
    </source>
</evidence>
<accession>A0AA38WS71</accession>